<dbReference type="Proteomes" id="UP001501510">
    <property type="component" value="Unassembled WGS sequence"/>
</dbReference>
<dbReference type="PANTHER" id="PTHR10491">
    <property type="entry name" value="DTDP-4-DEHYDRORHAMNOSE REDUCTASE"/>
    <property type="match status" value="1"/>
</dbReference>
<keyword evidence="5" id="KW-1185">Reference proteome</keyword>
<dbReference type="InterPro" id="IPR036291">
    <property type="entry name" value="NAD(P)-bd_dom_sf"/>
</dbReference>
<dbReference type="Pfam" id="PF04321">
    <property type="entry name" value="RmlD_sub_bind"/>
    <property type="match status" value="1"/>
</dbReference>
<evidence type="ECO:0000256" key="1">
    <source>
        <dbReference type="ARBA" id="ARBA00010944"/>
    </source>
</evidence>
<dbReference type="Gene3D" id="3.40.50.720">
    <property type="entry name" value="NAD(P)-binding Rossmann-like Domain"/>
    <property type="match status" value="1"/>
</dbReference>
<comment type="similarity">
    <text evidence="1 2">Belongs to the dTDP-4-dehydrorhamnose reductase family.</text>
</comment>
<keyword evidence="2" id="KW-0560">Oxidoreductase</keyword>
<evidence type="ECO:0000256" key="2">
    <source>
        <dbReference type="RuleBase" id="RU364082"/>
    </source>
</evidence>
<dbReference type="RefSeq" id="WP_343762115.1">
    <property type="nucleotide sequence ID" value="NZ_BAAACG010000010.1"/>
</dbReference>
<evidence type="ECO:0000313" key="4">
    <source>
        <dbReference type="EMBL" id="GAA0742999.1"/>
    </source>
</evidence>
<proteinExistence type="inferred from homology"/>
<dbReference type="SUPFAM" id="SSF51735">
    <property type="entry name" value="NAD(P)-binding Rossmann-fold domains"/>
    <property type="match status" value="1"/>
</dbReference>
<dbReference type="InterPro" id="IPR005913">
    <property type="entry name" value="dTDP_dehydrorham_reduct"/>
</dbReference>
<evidence type="ECO:0000313" key="5">
    <source>
        <dbReference type="Proteomes" id="UP001501510"/>
    </source>
</evidence>
<dbReference type="EMBL" id="BAAACG010000010">
    <property type="protein sequence ID" value="GAA0742999.1"/>
    <property type="molecule type" value="Genomic_DNA"/>
</dbReference>
<organism evidence="4 5">
    <name type="scientific">Clostridium oceanicum</name>
    <dbReference type="NCBI Taxonomy" id="1543"/>
    <lineage>
        <taxon>Bacteria</taxon>
        <taxon>Bacillati</taxon>
        <taxon>Bacillota</taxon>
        <taxon>Clostridia</taxon>
        <taxon>Eubacteriales</taxon>
        <taxon>Clostridiaceae</taxon>
        <taxon>Clostridium</taxon>
    </lineage>
</organism>
<dbReference type="PANTHER" id="PTHR10491:SF4">
    <property type="entry name" value="METHIONINE ADENOSYLTRANSFERASE 2 SUBUNIT BETA"/>
    <property type="match status" value="1"/>
</dbReference>
<sequence>MKKVLLTGGNGFFCTRFSKYYKDKYNIFSLSRKELDVTKEEDVFESLRKIKPDYVIHAAAIAVTDFCNEHPEVAHKINVDGAVNVAKACKEVGAKMIFISSEQVFNGNLESGPYDEEHKAVPNTVYGENKLEAEGLLKNILDELWILRFTWLFGLPERGLNINSNIMWNTVSSILKGEKIKGPVNEYRGMTYVQQVIEEFDKIFEIPYGTYNLGSKNDLNRFEVVKLILKEMGLEHRIEEILEKDEEKYAQNKRDIRLNTDKIIASGLNFTTTEEGITQCLKDYKLYNK</sequence>
<gene>
    <name evidence="4" type="primary">rfbD_3</name>
    <name evidence="4" type="ORF">GCM10008906_26210</name>
</gene>
<evidence type="ECO:0000259" key="3">
    <source>
        <dbReference type="Pfam" id="PF04321"/>
    </source>
</evidence>
<reference evidence="4 5" key="1">
    <citation type="journal article" date="2019" name="Int. J. Syst. Evol. Microbiol.">
        <title>The Global Catalogue of Microorganisms (GCM) 10K type strain sequencing project: providing services to taxonomists for standard genome sequencing and annotation.</title>
        <authorList>
            <consortium name="The Broad Institute Genomics Platform"/>
            <consortium name="The Broad Institute Genome Sequencing Center for Infectious Disease"/>
            <person name="Wu L."/>
            <person name="Ma J."/>
        </authorList>
    </citation>
    <scope>NUCLEOTIDE SEQUENCE [LARGE SCALE GENOMIC DNA]</scope>
    <source>
        <strain evidence="4 5">JCM 1407</strain>
    </source>
</reference>
<accession>A0ABN1JMP0</accession>
<keyword evidence="2" id="KW-0521">NADP</keyword>
<dbReference type="InterPro" id="IPR029903">
    <property type="entry name" value="RmlD-like-bd"/>
</dbReference>
<dbReference type="EC" id="1.1.1.133" evidence="2"/>
<comment type="pathway">
    <text evidence="2">Carbohydrate biosynthesis; dTDP-L-rhamnose biosynthesis.</text>
</comment>
<comment type="function">
    <text evidence="2">Catalyzes the reduction of dTDP-6-deoxy-L-lyxo-4-hexulose to yield dTDP-L-rhamnose.</text>
</comment>
<protein>
    <recommendedName>
        <fullName evidence="2">dTDP-4-dehydrorhamnose reductase</fullName>
        <ecNumber evidence="2">1.1.1.133</ecNumber>
    </recommendedName>
</protein>
<comment type="caution">
    <text evidence="4">The sequence shown here is derived from an EMBL/GenBank/DDBJ whole genome shotgun (WGS) entry which is preliminary data.</text>
</comment>
<name>A0ABN1JMP0_9CLOT</name>
<feature type="domain" description="RmlD-like substrate binding" evidence="3">
    <location>
        <begin position="3"/>
        <end position="284"/>
    </location>
</feature>